<dbReference type="Proteomes" id="UP001168540">
    <property type="component" value="Unassembled WGS sequence"/>
</dbReference>
<dbReference type="InterPro" id="IPR036748">
    <property type="entry name" value="MTH938-like_sf"/>
</dbReference>
<dbReference type="PANTHER" id="PTHR21192:SF2">
    <property type="entry name" value="NADH DEHYDROGENASE [UBIQUINONE] 1 ALPHA SUBCOMPLEX ASSEMBLY FACTOR 3"/>
    <property type="match status" value="1"/>
</dbReference>
<protein>
    <submittedName>
        <fullName evidence="1">Mth938-like domain-containing protein</fullName>
    </submittedName>
</protein>
<proteinExistence type="predicted"/>
<organism evidence="1 2">
    <name type="scientific">Crenobacter oryzisoli</name>
    <dbReference type="NCBI Taxonomy" id="3056844"/>
    <lineage>
        <taxon>Bacteria</taxon>
        <taxon>Pseudomonadati</taxon>
        <taxon>Pseudomonadota</taxon>
        <taxon>Betaproteobacteria</taxon>
        <taxon>Neisseriales</taxon>
        <taxon>Neisseriaceae</taxon>
        <taxon>Crenobacter</taxon>
    </lineage>
</organism>
<dbReference type="RefSeq" id="WP_289827835.1">
    <property type="nucleotide sequence ID" value="NZ_JAUEDK010000001.1"/>
</dbReference>
<dbReference type="CDD" id="cd05560">
    <property type="entry name" value="Xcc1710_like"/>
    <property type="match status" value="1"/>
</dbReference>
<dbReference type="InterPro" id="IPR007523">
    <property type="entry name" value="NDUFAF3/AAMDC"/>
</dbReference>
<keyword evidence="2" id="KW-1185">Reference proteome</keyword>
<evidence type="ECO:0000313" key="2">
    <source>
        <dbReference type="Proteomes" id="UP001168540"/>
    </source>
</evidence>
<sequence>MKFNQETSEGSNRFTGYGDGYVLINEERHDGSLIVTADRIETWPVADFVSLTPEHFAMLTDYSPEVVLFGTGKNIRFPHPRLTAVLTNARIGVEVMDSQAACRTFNILLGEDRRVLVVLLG</sequence>
<name>A0ABT7XHQ4_9NEIS</name>
<reference evidence="1" key="1">
    <citation type="submission" date="2023-06" db="EMBL/GenBank/DDBJ databases">
        <authorList>
            <person name="Zhang S."/>
        </authorList>
    </citation>
    <scope>NUCLEOTIDE SEQUENCE</scope>
    <source>
        <strain evidence="1">SG2303</strain>
    </source>
</reference>
<dbReference type="PANTHER" id="PTHR21192">
    <property type="entry name" value="NUCLEAR PROTEIN E3-3"/>
    <property type="match status" value="1"/>
</dbReference>
<accession>A0ABT7XHQ4</accession>
<comment type="caution">
    <text evidence="1">The sequence shown here is derived from an EMBL/GenBank/DDBJ whole genome shotgun (WGS) entry which is preliminary data.</text>
</comment>
<dbReference type="EMBL" id="JAUEDK010000001">
    <property type="protein sequence ID" value="MDN0073315.1"/>
    <property type="molecule type" value="Genomic_DNA"/>
</dbReference>
<gene>
    <name evidence="1" type="ORF">QU481_00175</name>
</gene>
<dbReference type="Gene3D" id="3.40.1230.10">
    <property type="entry name" value="MTH938-like"/>
    <property type="match status" value="1"/>
</dbReference>
<evidence type="ECO:0000313" key="1">
    <source>
        <dbReference type="EMBL" id="MDN0073315.1"/>
    </source>
</evidence>
<dbReference type="Pfam" id="PF04430">
    <property type="entry name" value="DUF498"/>
    <property type="match status" value="1"/>
</dbReference>
<dbReference type="SUPFAM" id="SSF64076">
    <property type="entry name" value="MTH938-like"/>
    <property type="match status" value="1"/>
</dbReference>